<evidence type="ECO:0000313" key="2">
    <source>
        <dbReference type="EMBL" id="KAF6219609.1"/>
    </source>
</evidence>
<gene>
    <name evidence="2" type="ORF">HO133_004078</name>
</gene>
<evidence type="ECO:0000256" key="1">
    <source>
        <dbReference type="SAM" id="MobiDB-lite"/>
    </source>
</evidence>
<proteinExistence type="predicted"/>
<name>A0A8H6CAC4_9LECA</name>
<comment type="caution">
    <text evidence="2">The sequence shown here is derived from an EMBL/GenBank/DDBJ whole genome shotgun (WGS) entry which is preliminary data.</text>
</comment>
<feature type="compositionally biased region" description="Basic and acidic residues" evidence="1">
    <location>
        <begin position="81"/>
        <end position="92"/>
    </location>
</feature>
<dbReference type="Proteomes" id="UP000593566">
    <property type="component" value="Unassembled WGS sequence"/>
</dbReference>
<organism evidence="2 3">
    <name type="scientific">Letharia lupina</name>
    <dbReference type="NCBI Taxonomy" id="560253"/>
    <lineage>
        <taxon>Eukaryota</taxon>
        <taxon>Fungi</taxon>
        <taxon>Dikarya</taxon>
        <taxon>Ascomycota</taxon>
        <taxon>Pezizomycotina</taxon>
        <taxon>Lecanoromycetes</taxon>
        <taxon>OSLEUM clade</taxon>
        <taxon>Lecanoromycetidae</taxon>
        <taxon>Lecanorales</taxon>
        <taxon>Lecanorineae</taxon>
        <taxon>Parmeliaceae</taxon>
        <taxon>Letharia</taxon>
    </lineage>
</organism>
<feature type="region of interest" description="Disordered" evidence="1">
    <location>
        <begin position="81"/>
        <end position="100"/>
    </location>
</feature>
<evidence type="ECO:0000313" key="3">
    <source>
        <dbReference type="Proteomes" id="UP000593566"/>
    </source>
</evidence>
<dbReference type="AlphaFoldDB" id="A0A8H6CAC4"/>
<accession>A0A8H6CAC4</accession>
<dbReference type="RefSeq" id="XP_037149044.1">
    <property type="nucleotide sequence ID" value="XM_037294997.1"/>
</dbReference>
<reference evidence="2 3" key="1">
    <citation type="journal article" date="2020" name="Genomics">
        <title>Complete, high-quality genomes from long-read metagenomic sequencing of two wolf lichen thalli reveals enigmatic genome architecture.</title>
        <authorList>
            <person name="McKenzie S.K."/>
            <person name="Walston R.F."/>
            <person name="Allen J.L."/>
        </authorList>
    </citation>
    <scope>NUCLEOTIDE SEQUENCE [LARGE SCALE GENOMIC DNA]</scope>
    <source>
        <strain evidence="2">WasteWater1</strain>
    </source>
</reference>
<dbReference type="EMBL" id="JACCJB010000019">
    <property type="protein sequence ID" value="KAF6219609.1"/>
    <property type="molecule type" value="Genomic_DNA"/>
</dbReference>
<dbReference type="GeneID" id="59332487"/>
<sequence length="100" mass="11511">MPHPKPSKAMKQEDRSRRKMNKDLETLIGPQSQAKTDRCGLCDASAHHLRCLYGKNVPEDDNLGILHLLRPDARAIHERSLREEEAQKDEKGGFLARLWR</sequence>
<feature type="region of interest" description="Disordered" evidence="1">
    <location>
        <begin position="1"/>
        <end position="30"/>
    </location>
</feature>
<feature type="compositionally biased region" description="Basic and acidic residues" evidence="1">
    <location>
        <begin position="10"/>
        <end position="25"/>
    </location>
</feature>
<keyword evidence="3" id="KW-1185">Reference proteome</keyword>
<protein>
    <submittedName>
        <fullName evidence="2">Uncharacterized protein</fullName>
    </submittedName>
</protein>